<protein>
    <submittedName>
        <fullName evidence="2">Uncharacterized protein LOC142177474</fullName>
    </submittedName>
</protein>
<accession>A0AC58TYW3</accession>
<gene>
    <name evidence="2" type="primary">LOC142177474</name>
</gene>
<organism evidence="1 2">
    <name type="scientific">Nicotiana tabacum</name>
    <name type="common">Common tobacco</name>
    <dbReference type="NCBI Taxonomy" id="4097"/>
    <lineage>
        <taxon>Eukaryota</taxon>
        <taxon>Viridiplantae</taxon>
        <taxon>Streptophyta</taxon>
        <taxon>Embryophyta</taxon>
        <taxon>Tracheophyta</taxon>
        <taxon>Spermatophyta</taxon>
        <taxon>Magnoliopsida</taxon>
        <taxon>eudicotyledons</taxon>
        <taxon>Gunneridae</taxon>
        <taxon>Pentapetalae</taxon>
        <taxon>asterids</taxon>
        <taxon>lamiids</taxon>
        <taxon>Solanales</taxon>
        <taxon>Solanaceae</taxon>
        <taxon>Nicotianoideae</taxon>
        <taxon>Nicotianeae</taxon>
        <taxon>Nicotiana</taxon>
    </lineage>
</organism>
<name>A0AC58TYW3_TOBAC</name>
<evidence type="ECO:0000313" key="1">
    <source>
        <dbReference type="Proteomes" id="UP000790787"/>
    </source>
</evidence>
<keyword evidence="1" id="KW-1185">Reference proteome</keyword>
<evidence type="ECO:0000313" key="2">
    <source>
        <dbReference type="RefSeq" id="XP_075102410.1"/>
    </source>
</evidence>
<reference evidence="2" key="2">
    <citation type="submission" date="2025-08" db="UniProtKB">
        <authorList>
            <consortium name="RefSeq"/>
        </authorList>
    </citation>
    <scope>IDENTIFICATION</scope>
    <source>
        <tissue evidence="2">Leaf</tissue>
    </source>
</reference>
<dbReference type="Proteomes" id="UP000790787">
    <property type="component" value="Chromosome 3"/>
</dbReference>
<proteinExistence type="predicted"/>
<reference evidence="1" key="1">
    <citation type="journal article" date="2014" name="Nat. Commun.">
        <title>The tobacco genome sequence and its comparison with those of tomato and potato.</title>
        <authorList>
            <person name="Sierro N."/>
            <person name="Battey J.N."/>
            <person name="Ouadi S."/>
            <person name="Bakaher N."/>
            <person name="Bovet L."/>
            <person name="Willig A."/>
            <person name="Goepfert S."/>
            <person name="Peitsch M.C."/>
            <person name="Ivanov N.V."/>
        </authorList>
    </citation>
    <scope>NUCLEOTIDE SEQUENCE [LARGE SCALE GENOMIC DNA]</scope>
</reference>
<dbReference type="RefSeq" id="XP_075102410.1">
    <property type="nucleotide sequence ID" value="XM_075246309.1"/>
</dbReference>
<sequence>MDRLSKYGNFIALPSSFSAQYVAEAFVIGVIHLHGPPRSIVTDRDALFVAHLLLMHQTGGSQCYHGYNTIFQSSACMTPFKVLYGRDPPSVTRYILGSSPNELVGAYLVDRDKILVLLKANLARAQNRMKGIADKRRKELSFQVGDWVLKSIGEVAYKLELPDEACIHPVFHVSLLKRCIGEPTQQQDSGQLTDLVDPGFDSSLNLEDKVLSEAEGIIVTNRADVEDTLYSIVDMVTQPESATVKHS</sequence>